<feature type="region of interest" description="Disordered" evidence="1">
    <location>
        <begin position="44"/>
        <end position="69"/>
    </location>
</feature>
<gene>
    <name evidence="2" type="primary">ORF188075</name>
</gene>
<dbReference type="EMBL" id="HACG01045537">
    <property type="protein sequence ID" value="CEK92402.1"/>
    <property type="molecule type" value="Transcribed_RNA"/>
</dbReference>
<name>A0A0B7BHP0_9EUPU</name>
<accession>A0A0B7BHP0</accession>
<organism evidence="2">
    <name type="scientific">Arion vulgaris</name>
    <dbReference type="NCBI Taxonomy" id="1028688"/>
    <lineage>
        <taxon>Eukaryota</taxon>
        <taxon>Metazoa</taxon>
        <taxon>Spiralia</taxon>
        <taxon>Lophotrochozoa</taxon>
        <taxon>Mollusca</taxon>
        <taxon>Gastropoda</taxon>
        <taxon>Heterobranchia</taxon>
        <taxon>Euthyneura</taxon>
        <taxon>Panpulmonata</taxon>
        <taxon>Eupulmonata</taxon>
        <taxon>Stylommatophora</taxon>
        <taxon>Helicina</taxon>
        <taxon>Arionoidea</taxon>
        <taxon>Arionidae</taxon>
        <taxon>Arion</taxon>
    </lineage>
</organism>
<evidence type="ECO:0000256" key="1">
    <source>
        <dbReference type="SAM" id="MobiDB-lite"/>
    </source>
</evidence>
<feature type="non-terminal residue" evidence="2">
    <location>
        <position position="173"/>
    </location>
</feature>
<feature type="compositionally biased region" description="Basic and acidic residues" evidence="1">
    <location>
        <begin position="56"/>
        <end position="69"/>
    </location>
</feature>
<dbReference type="AlphaFoldDB" id="A0A0B7BHP0"/>
<evidence type="ECO:0000313" key="2">
    <source>
        <dbReference type="EMBL" id="CEK92402.1"/>
    </source>
</evidence>
<proteinExistence type="predicted"/>
<protein>
    <submittedName>
        <fullName evidence="2">Uncharacterized protein</fullName>
    </submittedName>
</protein>
<reference evidence="2" key="1">
    <citation type="submission" date="2014-12" db="EMBL/GenBank/DDBJ databases">
        <title>Insight into the proteome of Arion vulgaris.</title>
        <authorList>
            <person name="Aradska J."/>
            <person name="Bulat T."/>
            <person name="Smidak R."/>
            <person name="Sarate P."/>
            <person name="Gangsoo J."/>
            <person name="Sialana F."/>
            <person name="Bilban M."/>
            <person name="Lubec G."/>
        </authorList>
    </citation>
    <scope>NUCLEOTIDE SEQUENCE</scope>
    <source>
        <tissue evidence="2">Skin</tissue>
    </source>
</reference>
<sequence length="173" mass="20019">MDSEEMKQEVETVKINQAVENDDSNFPHFIAEIKQELESEISEEMISSEDVNSDVNKSDSFDKEMTGGEEVKQYDLYGEDMCIKDEISDDTLDHFTNSQDDVQKIKVESEYSVQHSQLVRSDVFSENLPEHVRYVEESSRDVAESLERLKKHVRNIMANTSDEAGDFEMVQEY</sequence>